<gene>
    <name evidence="2" type="ORF">J7S20_10370</name>
</gene>
<dbReference type="AlphaFoldDB" id="A0A8T4IEC0"/>
<feature type="compositionally biased region" description="Basic residues" evidence="1">
    <location>
        <begin position="133"/>
        <end position="142"/>
    </location>
</feature>
<dbReference type="RefSeq" id="WP_284054172.1">
    <property type="nucleotide sequence ID" value="NZ_JAGRQC010000003.1"/>
</dbReference>
<feature type="region of interest" description="Disordered" evidence="1">
    <location>
        <begin position="120"/>
        <end position="142"/>
    </location>
</feature>
<evidence type="ECO:0000313" key="3">
    <source>
        <dbReference type="Proteomes" id="UP000676996"/>
    </source>
</evidence>
<organism evidence="2 3">
    <name type="scientific">Stakelama marina</name>
    <dbReference type="NCBI Taxonomy" id="2826939"/>
    <lineage>
        <taxon>Bacteria</taxon>
        <taxon>Pseudomonadati</taxon>
        <taxon>Pseudomonadota</taxon>
        <taxon>Alphaproteobacteria</taxon>
        <taxon>Sphingomonadales</taxon>
        <taxon>Sphingomonadaceae</taxon>
        <taxon>Stakelama</taxon>
    </lineage>
</organism>
<sequence length="142" mass="15688">MAAQTFPQKPAAERCFDVLVFGKIVGQTPSDPPNLGDGNILMSWPYFIDLKITRVNKGKIGAKKITALSVQHTYWRSDLGTKKWWLRRNTEGGYNILTVQGGHEPPQCSAAMPPATAYLTPAPGQTLDDMRKAGKQRYGSRP</sequence>
<name>A0A8T4IEC0_9SPHN</name>
<evidence type="ECO:0000313" key="2">
    <source>
        <dbReference type="EMBL" id="MBR0552910.1"/>
    </source>
</evidence>
<proteinExistence type="predicted"/>
<dbReference type="EMBL" id="JAGRQC010000003">
    <property type="protein sequence ID" value="MBR0552910.1"/>
    <property type="molecule type" value="Genomic_DNA"/>
</dbReference>
<evidence type="ECO:0000256" key="1">
    <source>
        <dbReference type="SAM" id="MobiDB-lite"/>
    </source>
</evidence>
<reference evidence="2" key="1">
    <citation type="submission" date="2021-04" db="EMBL/GenBank/DDBJ databases">
        <title>Ouciella asimina sp. nov., isolated from the surface seawater in the hydrothermal field of Okinawa Trough.</title>
        <authorList>
            <person name="Shuang W."/>
        </authorList>
    </citation>
    <scope>NUCLEOTIDE SEQUENCE</scope>
    <source>
        <strain evidence="2">LXI357</strain>
    </source>
</reference>
<accession>A0A8T4IEC0</accession>
<protein>
    <submittedName>
        <fullName evidence="2">Uncharacterized protein</fullName>
    </submittedName>
</protein>
<keyword evidence="3" id="KW-1185">Reference proteome</keyword>
<dbReference type="Proteomes" id="UP000676996">
    <property type="component" value="Unassembled WGS sequence"/>
</dbReference>
<comment type="caution">
    <text evidence="2">The sequence shown here is derived from an EMBL/GenBank/DDBJ whole genome shotgun (WGS) entry which is preliminary data.</text>
</comment>